<name>A0ABD2ACX1_VESSQ</name>
<organism evidence="1 2">
    <name type="scientific">Vespula squamosa</name>
    <name type="common">Southern yellow jacket</name>
    <name type="synonym">Wasp</name>
    <dbReference type="NCBI Taxonomy" id="30214"/>
    <lineage>
        <taxon>Eukaryota</taxon>
        <taxon>Metazoa</taxon>
        <taxon>Ecdysozoa</taxon>
        <taxon>Arthropoda</taxon>
        <taxon>Hexapoda</taxon>
        <taxon>Insecta</taxon>
        <taxon>Pterygota</taxon>
        <taxon>Neoptera</taxon>
        <taxon>Endopterygota</taxon>
        <taxon>Hymenoptera</taxon>
        <taxon>Apocrita</taxon>
        <taxon>Aculeata</taxon>
        <taxon>Vespoidea</taxon>
        <taxon>Vespidae</taxon>
        <taxon>Vespinae</taxon>
        <taxon>Vespula</taxon>
    </lineage>
</organism>
<protein>
    <submittedName>
        <fullName evidence="1">Uncharacterized protein</fullName>
    </submittedName>
</protein>
<dbReference type="EMBL" id="JAUDFV010000152">
    <property type="protein sequence ID" value="KAL2718464.1"/>
    <property type="molecule type" value="Genomic_DNA"/>
</dbReference>
<comment type="caution">
    <text evidence="1">The sequence shown here is derived from an EMBL/GenBank/DDBJ whole genome shotgun (WGS) entry which is preliminary data.</text>
</comment>
<sequence length="79" mass="9767">MNTLYNLELYFQYYTNSNKCILFESHRMKNVQVRIHKNTMEQYLILSLTIFEVFKLLFCTSLRQDNYRWNNNITKKQCN</sequence>
<keyword evidence="2" id="KW-1185">Reference proteome</keyword>
<gene>
    <name evidence="1" type="ORF">V1478_012340</name>
</gene>
<evidence type="ECO:0000313" key="2">
    <source>
        <dbReference type="Proteomes" id="UP001607302"/>
    </source>
</evidence>
<accession>A0ABD2ACX1</accession>
<proteinExistence type="predicted"/>
<reference evidence="1 2" key="1">
    <citation type="journal article" date="2024" name="Ann. Entomol. Soc. Am.">
        <title>Genomic analyses of the southern and eastern yellowjacket wasps (Hymenoptera: Vespidae) reveal evolutionary signatures of social life.</title>
        <authorList>
            <person name="Catto M.A."/>
            <person name="Caine P.B."/>
            <person name="Orr S.E."/>
            <person name="Hunt B.G."/>
            <person name="Goodisman M.A.D."/>
        </authorList>
    </citation>
    <scope>NUCLEOTIDE SEQUENCE [LARGE SCALE GENOMIC DNA]</scope>
    <source>
        <strain evidence="1">233</strain>
        <tissue evidence="1">Head and thorax</tissue>
    </source>
</reference>
<dbReference type="Proteomes" id="UP001607302">
    <property type="component" value="Unassembled WGS sequence"/>
</dbReference>
<evidence type="ECO:0000313" key="1">
    <source>
        <dbReference type="EMBL" id="KAL2718464.1"/>
    </source>
</evidence>
<dbReference type="AlphaFoldDB" id="A0ABD2ACX1"/>